<sequence>MAVRLETHVAGRIEDYALIGDMQTAALVCRDGTADWLCLPRFDSHAVFAGLLGTEEHGFWRLGPARPEGTEPASADRRRYRGDSLILESEWDTPRGTVRVTDFMPPRDGAPQLIRIVEGVSGRVPMRSELRMRFSYGRVTPWVHKVDNRTVAVAGPDSVWLDTEAETYGQNLTTYSDFTVGPGDRVAFTISWQPSHHEPPALPEPEHSLEATENFWRDWVEQCTYHGPYREAVVRSLITLKALTYAPTGGIVAAPTTSLPEEIGGVRNWDYRYTWLRDAAITLSSLLRTGYREEARAWREWLLRAVAGDPENLQIMYGIAGERELGEAELDWLPGYENSTPVRVGNGAANQLQLDVYGEVTEALHLAHMTGLTRNDYAMGLQLKLIEYLEKHWEEPDEGIWEVRGPRRHFVHSKVMAWVAVDRTIKLVESGDVEGPLERWYELRDDIHRDVCERGYDKERNTFTQSYGSKELDASLLLIPQMGFLPPDDKRVIGTIEAIQRELSTEDGFILRYPTEGEDAGVDGLEGDEGAFLACSFWMADDLAMIGRVDEARQLFEKLLSLRNDLGLLAEEWDSNLQRQVGNFPQAFSHVPLIDTALRLTASGAYVG</sequence>
<accession>A0ABQ2TFZ3</accession>
<organism evidence="3 4">
    <name type="scientific">Streptomyces badius</name>
    <dbReference type="NCBI Taxonomy" id="1941"/>
    <lineage>
        <taxon>Bacteria</taxon>
        <taxon>Bacillati</taxon>
        <taxon>Actinomycetota</taxon>
        <taxon>Actinomycetes</taxon>
        <taxon>Kitasatosporales</taxon>
        <taxon>Streptomycetaceae</taxon>
        <taxon>Streptomyces</taxon>
    </lineage>
</organism>
<dbReference type="Pfam" id="PF00723">
    <property type="entry name" value="Glyco_hydro_15"/>
    <property type="match status" value="1"/>
</dbReference>
<evidence type="ECO:0000259" key="2">
    <source>
        <dbReference type="Pfam" id="PF19291"/>
    </source>
</evidence>
<proteinExistence type="predicted"/>
<dbReference type="PANTHER" id="PTHR31616">
    <property type="entry name" value="TREHALASE"/>
    <property type="match status" value="1"/>
</dbReference>
<evidence type="ECO:0000313" key="3">
    <source>
        <dbReference type="EMBL" id="GGS68541.1"/>
    </source>
</evidence>
<dbReference type="SUPFAM" id="SSF48208">
    <property type="entry name" value="Six-hairpin glycosidases"/>
    <property type="match status" value="1"/>
</dbReference>
<feature type="domain" description="Trehalase-like N-terminal" evidence="2">
    <location>
        <begin position="9"/>
        <end position="149"/>
    </location>
</feature>
<comment type="caution">
    <text evidence="3">The sequence shown here is derived from an EMBL/GenBank/DDBJ whole genome shotgun (WGS) entry which is preliminary data.</text>
</comment>
<dbReference type="InterPro" id="IPR045582">
    <property type="entry name" value="Trehalase-like_N"/>
</dbReference>
<evidence type="ECO:0000259" key="1">
    <source>
        <dbReference type="Pfam" id="PF00723"/>
    </source>
</evidence>
<dbReference type="EMBL" id="BMSZ01000015">
    <property type="protein sequence ID" value="GGS68541.1"/>
    <property type="molecule type" value="Genomic_DNA"/>
</dbReference>
<evidence type="ECO:0000313" key="4">
    <source>
        <dbReference type="Proteomes" id="UP000659767"/>
    </source>
</evidence>
<dbReference type="InterPro" id="IPR011613">
    <property type="entry name" value="GH15-like"/>
</dbReference>
<dbReference type="Pfam" id="PF19291">
    <property type="entry name" value="TREH_N"/>
    <property type="match status" value="1"/>
</dbReference>
<dbReference type="InterPro" id="IPR012341">
    <property type="entry name" value="6hp_glycosidase-like_sf"/>
</dbReference>
<protein>
    <submittedName>
        <fullName evidence="3">Glucoamylase</fullName>
    </submittedName>
</protein>
<gene>
    <name evidence="3" type="ORF">GCM10010253_49220</name>
</gene>
<keyword evidence="4" id="KW-1185">Reference proteome</keyword>
<dbReference type="PANTHER" id="PTHR31616:SF0">
    <property type="entry name" value="GLUCAN 1,4-ALPHA-GLUCOSIDASE"/>
    <property type="match status" value="1"/>
</dbReference>
<dbReference type="InterPro" id="IPR008928">
    <property type="entry name" value="6-hairpin_glycosidase_sf"/>
</dbReference>
<dbReference type="RefSeq" id="WP_079134351.1">
    <property type="nucleotide sequence ID" value="NZ_BMSZ01000015.1"/>
</dbReference>
<dbReference type="Proteomes" id="UP000659767">
    <property type="component" value="Unassembled WGS sequence"/>
</dbReference>
<reference evidence="4" key="1">
    <citation type="journal article" date="2019" name="Int. J. Syst. Evol. Microbiol.">
        <title>The Global Catalogue of Microorganisms (GCM) 10K type strain sequencing project: providing services to taxonomists for standard genome sequencing and annotation.</title>
        <authorList>
            <consortium name="The Broad Institute Genomics Platform"/>
            <consortium name="The Broad Institute Genome Sequencing Center for Infectious Disease"/>
            <person name="Wu L."/>
            <person name="Ma J."/>
        </authorList>
    </citation>
    <scope>NUCLEOTIDE SEQUENCE [LARGE SCALE GENOMIC DNA]</scope>
    <source>
        <strain evidence="4">JCM 4350</strain>
    </source>
</reference>
<dbReference type="Gene3D" id="1.50.10.10">
    <property type="match status" value="1"/>
</dbReference>
<feature type="domain" description="GH15-like" evidence="1">
    <location>
        <begin position="227"/>
        <end position="597"/>
    </location>
</feature>
<name>A0ABQ2TFZ3_STRBA</name>